<keyword evidence="7" id="KW-1185">Reference proteome</keyword>
<evidence type="ECO:0000256" key="2">
    <source>
        <dbReference type="ARBA" id="ARBA00023002"/>
    </source>
</evidence>
<dbReference type="PANTHER" id="PTHR43353:SF5">
    <property type="entry name" value="SUCCINATE-SEMIALDEHYDE DEHYDROGENASE, MITOCHONDRIAL"/>
    <property type="match status" value="1"/>
</dbReference>
<keyword evidence="2 4" id="KW-0560">Oxidoreductase</keyword>
<organism evidence="6 7">
    <name type="scientific">Brevibacillus panacihumi W25</name>
    <dbReference type="NCBI Taxonomy" id="1408254"/>
    <lineage>
        <taxon>Bacteria</taxon>
        <taxon>Bacillati</taxon>
        <taxon>Bacillota</taxon>
        <taxon>Bacilli</taxon>
        <taxon>Bacillales</taxon>
        <taxon>Paenibacillaceae</taxon>
        <taxon>Brevibacillus</taxon>
    </lineage>
</organism>
<accession>V6M2W6</accession>
<reference evidence="6 7" key="1">
    <citation type="journal article" date="2014" name="Genome Announc.">
        <title>Draft Genome Sequence of Brevibacillus panacihumi Strain W25, a Halotolerant Hydrocarbon-Degrading Bacterium.</title>
        <authorList>
            <person name="Wang X."/>
            <person name="Jin D."/>
            <person name="Zhou L."/>
            <person name="Wu L."/>
            <person name="An W."/>
            <person name="Chen Y."/>
            <person name="Zhao L."/>
        </authorList>
    </citation>
    <scope>NUCLEOTIDE SEQUENCE [LARGE SCALE GENOMIC DNA]</scope>
    <source>
        <strain evidence="6 7">W25</strain>
    </source>
</reference>
<dbReference type="PROSITE" id="PS00070">
    <property type="entry name" value="ALDEHYDE_DEHYDR_CYS"/>
    <property type="match status" value="1"/>
</dbReference>
<dbReference type="PATRIC" id="fig|1408254.3.peg.3371"/>
<dbReference type="SUPFAM" id="SSF53720">
    <property type="entry name" value="ALDH-like"/>
    <property type="match status" value="1"/>
</dbReference>
<evidence type="ECO:0000256" key="1">
    <source>
        <dbReference type="ARBA" id="ARBA00009986"/>
    </source>
</evidence>
<dbReference type="GO" id="GO:0004777">
    <property type="term" value="F:succinate-semialdehyde dehydrogenase (NAD+) activity"/>
    <property type="evidence" value="ECO:0007669"/>
    <property type="project" value="TreeGrafter"/>
</dbReference>
<comment type="similarity">
    <text evidence="1 4">Belongs to the aldehyde dehydrogenase family.</text>
</comment>
<dbReference type="RefSeq" id="WP_023557283.1">
    <property type="nucleotide sequence ID" value="NZ_KI629785.1"/>
</dbReference>
<dbReference type="InterPro" id="IPR016163">
    <property type="entry name" value="Ald_DH_C"/>
</dbReference>
<dbReference type="InterPro" id="IPR050740">
    <property type="entry name" value="Aldehyde_DH_Superfamily"/>
</dbReference>
<dbReference type="InterPro" id="IPR029510">
    <property type="entry name" value="Ald_DH_CS_GLU"/>
</dbReference>
<dbReference type="EC" id="1.2.1.16" evidence="6"/>
<dbReference type="STRING" id="1408254.T458_17120"/>
<feature type="domain" description="Aldehyde dehydrogenase" evidence="5">
    <location>
        <begin position="21"/>
        <end position="478"/>
    </location>
</feature>
<evidence type="ECO:0000256" key="4">
    <source>
        <dbReference type="RuleBase" id="RU003345"/>
    </source>
</evidence>
<dbReference type="Gene3D" id="3.40.605.10">
    <property type="entry name" value="Aldehyde Dehydrogenase, Chain A, domain 1"/>
    <property type="match status" value="1"/>
</dbReference>
<evidence type="ECO:0000313" key="7">
    <source>
        <dbReference type="Proteomes" id="UP000017973"/>
    </source>
</evidence>
<evidence type="ECO:0000313" key="6">
    <source>
        <dbReference type="EMBL" id="EST52677.1"/>
    </source>
</evidence>
<gene>
    <name evidence="6" type="primary">gabD</name>
    <name evidence="6" type="ORF">T458_17120</name>
</gene>
<dbReference type="InterPro" id="IPR016162">
    <property type="entry name" value="Ald_DH_N"/>
</dbReference>
<feature type="active site" evidence="3">
    <location>
        <position position="251"/>
    </location>
</feature>
<dbReference type="EMBL" id="AYJU01000017">
    <property type="protein sequence ID" value="EST52677.1"/>
    <property type="molecule type" value="Genomic_DNA"/>
</dbReference>
<dbReference type="Proteomes" id="UP000017973">
    <property type="component" value="Unassembled WGS sequence"/>
</dbReference>
<dbReference type="eggNOG" id="COG1012">
    <property type="taxonomic scope" value="Bacteria"/>
</dbReference>
<dbReference type="HOGENOM" id="CLU_005391_5_1_9"/>
<evidence type="ECO:0000259" key="5">
    <source>
        <dbReference type="Pfam" id="PF00171"/>
    </source>
</evidence>
<dbReference type="Pfam" id="PF00171">
    <property type="entry name" value="Aldedh"/>
    <property type="match status" value="1"/>
</dbReference>
<dbReference type="PROSITE" id="PS00687">
    <property type="entry name" value="ALDEHYDE_DEHYDR_GLU"/>
    <property type="match status" value="1"/>
</dbReference>
<dbReference type="GO" id="GO:0009450">
    <property type="term" value="P:gamma-aminobutyric acid catabolic process"/>
    <property type="evidence" value="ECO:0007669"/>
    <property type="project" value="TreeGrafter"/>
</dbReference>
<comment type="caution">
    <text evidence="6">The sequence shown here is derived from an EMBL/GenBank/DDBJ whole genome shotgun (WGS) entry which is preliminary data.</text>
</comment>
<dbReference type="Gene3D" id="3.40.309.10">
    <property type="entry name" value="Aldehyde Dehydrogenase, Chain A, domain 2"/>
    <property type="match status" value="1"/>
</dbReference>
<dbReference type="FunFam" id="3.40.605.10:FF:000005">
    <property type="entry name" value="Succinate-semialdehyde dehydrogenase I"/>
    <property type="match status" value="1"/>
</dbReference>
<dbReference type="PANTHER" id="PTHR43353">
    <property type="entry name" value="SUCCINATE-SEMIALDEHYDE DEHYDROGENASE, MITOCHONDRIAL"/>
    <property type="match status" value="1"/>
</dbReference>
<evidence type="ECO:0000256" key="3">
    <source>
        <dbReference type="PROSITE-ProRule" id="PRU10007"/>
    </source>
</evidence>
<dbReference type="AlphaFoldDB" id="V6M2W6"/>
<proteinExistence type="inferred from homology"/>
<name>V6M2W6_9BACL</name>
<dbReference type="InterPro" id="IPR016160">
    <property type="entry name" value="Ald_DH_CS_CYS"/>
</dbReference>
<dbReference type="CDD" id="cd07103">
    <property type="entry name" value="ALDH_F5_SSADH_GabD"/>
    <property type="match status" value="1"/>
</dbReference>
<dbReference type="FunFam" id="3.40.309.10:FF:000004">
    <property type="entry name" value="Succinate-semialdehyde dehydrogenase I"/>
    <property type="match status" value="1"/>
</dbReference>
<sequence>MKEKSMEWNHMWIDGEQVTLQETFEVYNPATGAVLAYVPNGGERETKQAIDAAYRAFPEWSKRTAGDRAGYLLDWADRILAHHEELALLLSSEQGKPLAEARGEIAGTAYMIRYNAEEGQRLAGEIIPASNPGQKLMVFREAVGVAGLITPANFPAAILAQKVAPALVAGCTIVLKPAEQTPCIAIALFRHLMETGIPQGVANLVTGEPAAIGNMLSADPRVRKISFTGSTEVGKILMRQAADHVKRLTLELGGNSPVIVFPDADLDAAAEKIVSNKFENAGQVCNGINLIYAHKKIHQELVDKLAERISRLQVAPGLAPDSQVGAMIDPSYLAKVERLVADAVEKGAKVLTGGRRLTENGLGNGLFFAPTLLDEVTHDMELTKEEIFGPVAPVLTFEDETEVLERSNNTPYGLAGYVFTRDAARMFRMIAGLEVGNMAINGTSLAYPQAPFGGVKASGIGRVGGKQGVEEFTELKYVALTFE</sequence>
<protein>
    <submittedName>
        <fullName evidence="6">Succinate-semialdehyde dehdyrogenase</fullName>
        <ecNumber evidence="6">1.2.1.16</ecNumber>
    </submittedName>
</protein>
<dbReference type="InterPro" id="IPR015590">
    <property type="entry name" value="Aldehyde_DH_dom"/>
</dbReference>
<dbReference type="InterPro" id="IPR016161">
    <property type="entry name" value="Ald_DH/histidinol_DH"/>
</dbReference>